<dbReference type="SUPFAM" id="SSF54403">
    <property type="entry name" value="Cystatin/monellin"/>
    <property type="match status" value="1"/>
</dbReference>
<dbReference type="InterPro" id="IPR006525">
    <property type="entry name" value="Cystatin-related_pln"/>
</dbReference>
<protein>
    <recommendedName>
        <fullName evidence="4">Cystatin domain-containing protein</fullName>
    </recommendedName>
</protein>
<accession>A0A6D2I330</accession>
<sequence>MCIYKSLHFGGSFTLRHCDGSSEEDVNKGWTWWVEDAFLVHSPDEPQPWYKPWYITKTEEDEPKLTTDEEIDLMNEQIDASEGFDIDYKLFRCLFNYHPVVFDDDQFVEPPETNVDLLNRLCERSIDDYNQENKTEYEFVKPLYANFHMSSGIMFLITFEVKDPVDNLAKEFQARIRYSFVSKSDFVFCRPKPSPEVSTDGDSVGEAVSIDEDSVGKGSSTDEESIGVAQENVKKLGLE</sequence>
<dbReference type="AlphaFoldDB" id="A0A6D2I330"/>
<dbReference type="EMBL" id="CACVBM020000743">
    <property type="protein sequence ID" value="CAA7022822.1"/>
    <property type="molecule type" value="Genomic_DNA"/>
</dbReference>
<evidence type="ECO:0000256" key="1">
    <source>
        <dbReference type="SAM" id="MobiDB-lite"/>
    </source>
</evidence>
<evidence type="ECO:0008006" key="4">
    <source>
        <dbReference type="Google" id="ProtNLM"/>
    </source>
</evidence>
<dbReference type="OrthoDB" id="1097723at2759"/>
<dbReference type="InterPro" id="IPR046350">
    <property type="entry name" value="Cystatin_sf"/>
</dbReference>
<dbReference type="Gene3D" id="3.10.450.10">
    <property type="match status" value="1"/>
</dbReference>
<dbReference type="Proteomes" id="UP000467841">
    <property type="component" value="Unassembled WGS sequence"/>
</dbReference>
<evidence type="ECO:0000313" key="2">
    <source>
        <dbReference type="EMBL" id="CAA7022822.1"/>
    </source>
</evidence>
<organism evidence="2 3">
    <name type="scientific">Microthlaspi erraticum</name>
    <dbReference type="NCBI Taxonomy" id="1685480"/>
    <lineage>
        <taxon>Eukaryota</taxon>
        <taxon>Viridiplantae</taxon>
        <taxon>Streptophyta</taxon>
        <taxon>Embryophyta</taxon>
        <taxon>Tracheophyta</taxon>
        <taxon>Spermatophyta</taxon>
        <taxon>Magnoliopsida</taxon>
        <taxon>eudicotyledons</taxon>
        <taxon>Gunneridae</taxon>
        <taxon>Pentapetalae</taxon>
        <taxon>rosids</taxon>
        <taxon>malvids</taxon>
        <taxon>Brassicales</taxon>
        <taxon>Brassicaceae</taxon>
        <taxon>Coluteocarpeae</taxon>
        <taxon>Microthlaspi</taxon>
    </lineage>
</organism>
<gene>
    <name evidence="2" type="ORF">MERR_LOCUS10057</name>
</gene>
<keyword evidence="3" id="KW-1185">Reference proteome</keyword>
<name>A0A6D2I330_9BRAS</name>
<reference evidence="2" key="1">
    <citation type="submission" date="2020-01" db="EMBL/GenBank/DDBJ databases">
        <authorList>
            <person name="Mishra B."/>
        </authorList>
    </citation>
    <scope>NUCLEOTIDE SEQUENCE [LARGE SCALE GENOMIC DNA]</scope>
</reference>
<feature type="region of interest" description="Disordered" evidence="1">
    <location>
        <begin position="194"/>
        <end position="227"/>
    </location>
</feature>
<proteinExistence type="predicted"/>
<dbReference type="NCBIfam" id="TIGR01638">
    <property type="entry name" value="Atha_cystat_rel"/>
    <property type="match status" value="1"/>
</dbReference>
<comment type="caution">
    <text evidence="2">The sequence shown here is derived from an EMBL/GenBank/DDBJ whole genome shotgun (WGS) entry which is preliminary data.</text>
</comment>
<dbReference type="PANTHER" id="PTHR31228">
    <property type="entry name" value="CYSTATIN/MONELLIN SUPERFAMILY PROTEIN"/>
    <property type="match status" value="1"/>
</dbReference>
<dbReference type="PANTHER" id="PTHR31228:SF36">
    <property type="entry name" value="CYSTATIN_MONELLIN SUPERFAMILY PROTEIN"/>
    <property type="match status" value="1"/>
</dbReference>
<evidence type="ECO:0000313" key="3">
    <source>
        <dbReference type="Proteomes" id="UP000467841"/>
    </source>
</evidence>